<dbReference type="STRING" id="86259.A0A4Z1P1M0"/>
<name>A0A4Z1P1M0_9PEZI</name>
<dbReference type="GO" id="GO:0005886">
    <property type="term" value="C:plasma membrane"/>
    <property type="evidence" value="ECO:0007669"/>
    <property type="project" value="TreeGrafter"/>
</dbReference>
<dbReference type="PANTHER" id="PTHR31123">
    <property type="entry name" value="ACCUMULATION OF DYADS PROTEIN 2-RELATED"/>
    <property type="match status" value="1"/>
</dbReference>
<dbReference type="GO" id="GO:0015123">
    <property type="term" value="F:acetate transmembrane transporter activity"/>
    <property type="evidence" value="ECO:0007669"/>
    <property type="project" value="TreeGrafter"/>
</dbReference>
<evidence type="ECO:0000256" key="3">
    <source>
        <dbReference type="ARBA" id="ARBA00022692"/>
    </source>
</evidence>
<sequence length="280" mass="30025">MMQNKMDSIHHDNKEIESSNDLRRTMTLSLSPEQYERLFFQPTSAKGDLAKRLGNPTLLGTMGFLIPFTTTVLCCLQWQGAGPASFTGISGTYYFLGGIAMCLAGICEFILGNTYPFAVFVIYGAHWCNLAYTMDPIQGIIASYTVGKVPGADSITYTAGQGMYNIVMLLISFCFFLGSLRTNVPFALAIFCLMPLFGLFAAAEFAIGTATTAADGAHILFLIKMAGGFGLVTAIAGWYLAIQLACASTGVPCPLPAMDLSTRLFRKSEAAAIERGGSVV</sequence>
<organism evidence="7 8">
    <name type="scientific">Venturia nashicola</name>
    <dbReference type="NCBI Taxonomy" id="86259"/>
    <lineage>
        <taxon>Eukaryota</taxon>
        <taxon>Fungi</taxon>
        <taxon>Dikarya</taxon>
        <taxon>Ascomycota</taxon>
        <taxon>Pezizomycotina</taxon>
        <taxon>Dothideomycetes</taxon>
        <taxon>Pleosporomycetidae</taxon>
        <taxon>Venturiales</taxon>
        <taxon>Venturiaceae</taxon>
        <taxon>Venturia</taxon>
    </lineage>
</organism>
<comment type="subcellular location">
    <subcellularLocation>
        <location evidence="1">Membrane</location>
        <topology evidence="1">Multi-pass membrane protein</topology>
    </subcellularLocation>
</comment>
<feature type="transmembrane region" description="Helical" evidence="6">
    <location>
        <begin position="91"/>
        <end position="111"/>
    </location>
</feature>
<keyword evidence="8" id="KW-1185">Reference proteome</keyword>
<feature type="transmembrane region" description="Helical" evidence="6">
    <location>
        <begin position="186"/>
        <end position="207"/>
    </location>
</feature>
<dbReference type="Proteomes" id="UP000298493">
    <property type="component" value="Unassembled WGS sequence"/>
</dbReference>
<evidence type="ECO:0000256" key="1">
    <source>
        <dbReference type="ARBA" id="ARBA00004141"/>
    </source>
</evidence>
<reference evidence="7 8" key="1">
    <citation type="submission" date="2019-04" db="EMBL/GenBank/DDBJ databases">
        <title>High contiguity whole genome sequence and gene annotation resource for two Venturia nashicola isolates.</title>
        <authorList>
            <person name="Prokchorchik M."/>
            <person name="Won K."/>
            <person name="Lee Y."/>
            <person name="Choi E.D."/>
            <person name="Segonzac C."/>
            <person name="Sohn K.H."/>
        </authorList>
    </citation>
    <scope>NUCLEOTIDE SEQUENCE [LARGE SCALE GENOMIC DNA]</scope>
    <source>
        <strain evidence="7 8">PRI2</strain>
    </source>
</reference>
<gene>
    <name evidence="7" type="ORF">E6O75_ATG10604</name>
</gene>
<evidence type="ECO:0000256" key="2">
    <source>
        <dbReference type="ARBA" id="ARBA00005587"/>
    </source>
</evidence>
<dbReference type="EMBL" id="SNSC02000015">
    <property type="protein sequence ID" value="TID17959.1"/>
    <property type="molecule type" value="Genomic_DNA"/>
</dbReference>
<keyword evidence="4 6" id="KW-1133">Transmembrane helix</keyword>
<comment type="similarity">
    <text evidence="2">Belongs to the acetate uptake transporter (AceTr) (TC 2.A.96) family.</text>
</comment>
<dbReference type="InterPro" id="IPR000791">
    <property type="entry name" value="Gpr1/Fun34/SatP-like"/>
</dbReference>
<comment type="caution">
    <text evidence="7">The sequence shown here is derived from an EMBL/GenBank/DDBJ whole genome shotgun (WGS) entry which is preliminary data.</text>
</comment>
<feature type="transmembrane region" description="Helical" evidence="6">
    <location>
        <begin position="58"/>
        <end position="79"/>
    </location>
</feature>
<dbReference type="Pfam" id="PF01184">
    <property type="entry name" value="Gpr1_Fun34_YaaH"/>
    <property type="match status" value="1"/>
</dbReference>
<dbReference type="InterPro" id="IPR051633">
    <property type="entry name" value="AceTr"/>
</dbReference>
<evidence type="ECO:0000256" key="5">
    <source>
        <dbReference type="ARBA" id="ARBA00023136"/>
    </source>
</evidence>
<dbReference type="OrthoDB" id="3648309at2759"/>
<evidence type="ECO:0000256" key="4">
    <source>
        <dbReference type="ARBA" id="ARBA00022989"/>
    </source>
</evidence>
<dbReference type="AlphaFoldDB" id="A0A4Z1P1M0"/>
<proteinExistence type="inferred from homology"/>
<keyword evidence="5 6" id="KW-0472">Membrane</keyword>
<evidence type="ECO:0000313" key="7">
    <source>
        <dbReference type="EMBL" id="TID17959.1"/>
    </source>
</evidence>
<protein>
    <submittedName>
        <fullName evidence="7">GPR1/FUN34/YaaH-class plasma membrane protein-like protein</fullName>
    </submittedName>
</protein>
<feature type="transmembrane region" description="Helical" evidence="6">
    <location>
        <begin position="219"/>
        <end position="241"/>
    </location>
</feature>
<accession>A0A4Z1P1M0</accession>
<feature type="transmembrane region" description="Helical" evidence="6">
    <location>
        <begin position="162"/>
        <end position="180"/>
    </location>
</feature>
<evidence type="ECO:0000313" key="8">
    <source>
        <dbReference type="Proteomes" id="UP000298493"/>
    </source>
</evidence>
<dbReference type="PANTHER" id="PTHR31123:SF4">
    <property type="entry name" value="PROTEIN ALCS"/>
    <property type="match status" value="1"/>
</dbReference>
<evidence type="ECO:0000256" key="6">
    <source>
        <dbReference type="SAM" id="Phobius"/>
    </source>
</evidence>
<keyword evidence="3 6" id="KW-0812">Transmembrane</keyword>